<reference evidence="2 3" key="1">
    <citation type="submission" date="2017-07" db="EMBL/GenBank/DDBJ databases">
        <title>The complete genome sequence of Bacillus mesonae strain H20-5, an efficient strain improving plant abiotic stress resistance.</title>
        <authorList>
            <person name="Kim S.Y."/>
            <person name="Song H."/>
            <person name="Sang M.K."/>
            <person name="Weon H.-Y."/>
            <person name="Song J."/>
        </authorList>
    </citation>
    <scope>NUCLEOTIDE SEQUENCE [LARGE SCALE GENOMIC DNA]</scope>
    <source>
        <strain evidence="2 3">H20-5</strain>
    </source>
</reference>
<dbReference type="InterPro" id="IPR025623">
    <property type="entry name" value="YusW"/>
</dbReference>
<name>A0A3Q9QZN6_9BACI</name>
<keyword evidence="1" id="KW-0732">Signal</keyword>
<dbReference type="Proteomes" id="UP000282892">
    <property type="component" value="Chromosome"/>
</dbReference>
<accession>A0A3Q9QZN6</accession>
<dbReference type="KEGG" id="nmk:CHR53_24275"/>
<dbReference type="RefSeq" id="WP_164745708.1">
    <property type="nucleotide sequence ID" value="NZ_CP022572.1"/>
</dbReference>
<proteinExistence type="predicted"/>
<sequence length="263" mass="29609">MKKAAAVFLASSLAFGVSGQVFAEQIKEPAPVVQNVDAANVWKVIDHLKATVNLHHEKYTVVYDEKDGIVTVDIKKHKDHKVIEVTGKEANQRVIDFIKDLNLSMDLSKEEVINRLSDALGVKPSEVEKGNAKVEFTNQAKLSFSYKKGEKSNVADPYQIRKLKVHVKANNGTQYDVHMSGKNSMQDTFIKKTKDGMTILKGSHARDEFQRIKNELTPTKDTTWKEYVSKISDVLGVEVTDITKADVDLQFENHAKVDVKFHR</sequence>
<protein>
    <submittedName>
        <fullName evidence="2">Uncharacterized protein</fullName>
    </submittedName>
</protein>
<keyword evidence="3" id="KW-1185">Reference proteome</keyword>
<dbReference type="AlphaFoldDB" id="A0A3Q9QZN6"/>
<evidence type="ECO:0000256" key="1">
    <source>
        <dbReference type="SAM" id="SignalP"/>
    </source>
</evidence>
<dbReference type="STRING" id="1193713.GCA_001636315_01752"/>
<evidence type="ECO:0000313" key="3">
    <source>
        <dbReference type="Proteomes" id="UP000282892"/>
    </source>
</evidence>
<dbReference type="Pfam" id="PF14039">
    <property type="entry name" value="YusW"/>
    <property type="match status" value="1"/>
</dbReference>
<feature type="signal peptide" evidence="1">
    <location>
        <begin position="1"/>
        <end position="23"/>
    </location>
</feature>
<evidence type="ECO:0000313" key="2">
    <source>
        <dbReference type="EMBL" id="AZU64105.1"/>
    </source>
</evidence>
<dbReference type="EMBL" id="CP022572">
    <property type="protein sequence ID" value="AZU64105.1"/>
    <property type="molecule type" value="Genomic_DNA"/>
</dbReference>
<organism evidence="2 3">
    <name type="scientific">Neobacillus mesonae</name>
    <dbReference type="NCBI Taxonomy" id="1193713"/>
    <lineage>
        <taxon>Bacteria</taxon>
        <taxon>Bacillati</taxon>
        <taxon>Bacillota</taxon>
        <taxon>Bacilli</taxon>
        <taxon>Bacillales</taxon>
        <taxon>Bacillaceae</taxon>
        <taxon>Neobacillus</taxon>
    </lineage>
</organism>
<gene>
    <name evidence="2" type="ORF">CHR53_24275</name>
</gene>
<feature type="chain" id="PRO_5018782707" evidence="1">
    <location>
        <begin position="24"/>
        <end position="263"/>
    </location>
</feature>